<dbReference type="Proteomes" id="UP000016930">
    <property type="component" value="Unassembled WGS sequence"/>
</dbReference>
<dbReference type="PROSITE" id="PS50294">
    <property type="entry name" value="WD_REPEATS_REGION"/>
    <property type="match status" value="2"/>
</dbReference>
<evidence type="ECO:0000313" key="6">
    <source>
        <dbReference type="Proteomes" id="UP000016930"/>
    </source>
</evidence>
<dbReference type="InterPro" id="IPR036322">
    <property type="entry name" value="WD40_repeat_dom_sf"/>
</dbReference>
<feature type="compositionally biased region" description="Low complexity" evidence="4">
    <location>
        <begin position="132"/>
        <end position="145"/>
    </location>
</feature>
<reference evidence="5 6" key="1">
    <citation type="journal article" date="2012" name="Proc. Natl. Acad. Sci. U.S.A.">
        <title>Comparative genomics of Ceriporiopsis subvermispora and Phanerochaete chrysosporium provide insight into selective ligninolysis.</title>
        <authorList>
            <person name="Fernandez-Fueyo E."/>
            <person name="Ruiz-Duenas F.J."/>
            <person name="Ferreira P."/>
            <person name="Floudas D."/>
            <person name="Hibbett D.S."/>
            <person name="Canessa P."/>
            <person name="Larrondo L.F."/>
            <person name="James T.Y."/>
            <person name="Seelenfreund D."/>
            <person name="Lobos S."/>
            <person name="Polanco R."/>
            <person name="Tello M."/>
            <person name="Honda Y."/>
            <person name="Watanabe T."/>
            <person name="Watanabe T."/>
            <person name="Ryu J.S."/>
            <person name="Kubicek C.P."/>
            <person name="Schmoll M."/>
            <person name="Gaskell J."/>
            <person name="Hammel K.E."/>
            <person name="St John F.J."/>
            <person name="Vanden Wymelenberg A."/>
            <person name="Sabat G."/>
            <person name="Splinter BonDurant S."/>
            <person name="Syed K."/>
            <person name="Yadav J.S."/>
            <person name="Doddapaneni H."/>
            <person name="Subramanian V."/>
            <person name="Lavin J.L."/>
            <person name="Oguiza J.A."/>
            <person name="Perez G."/>
            <person name="Pisabarro A.G."/>
            <person name="Ramirez L."/>
            <person name="Santoyo F."/>
            <person name="Master E."/>
            <person name="Coutinho P.M."/>
            <person name="Henrissat B."/>
            <person name="Lombard V."/>
            <person name="Magnuson J.K."/>
            <person name="Kuees U."/>
            <person name="Hori C."/>
            <person name="Igarashi K."/>
            <person name="Samejima M."/>
            <person name="Held B.W."/>
            <person name="Barry K.W."/>
            <person name="LaButti K.M."/>
            <person name="Lapidus A."/>
            <person name="Lindquist E.A."/>
            <person name="Lucas S.M."/>
            <person name="Riley R."/>
            <person name="Salamov A.A."/>
            <person name="Hoffmeister D."/>
            <person name="Schwenk D."/>
            <person name="Hadar Y."/>
            <person name="Yarden O."/>
            <person name="de Vries R.P."/>
            <person name="Wiebenga A."/>
            <person name="Stenlid J."/>
            <person name="Eastwood D."/>
            <person name="Grigoriev I.V."/>
            <person name="Berka R.M."/>
            <person name="Blanchette R.A."/>
            <person name="Kersten P."/>
            <person name="Martinez A.T."/>
            <person name="Vicuna R."/>
            <person name="Cullen D."/>
        </authorList>
    </citation>
    <scope>NUCLEOTIDE SEQUENCE [LARGE SCALE GENOMIC DNA]</scope>
    <source>
        <strain evidence="5 6">B</strain>
    </source>
</reference>
<dbReference type="HOGENOM" id="CLU_681518_0_0_1"/>
<sequence>MPTQFHRRTSASQQLQDVDRRTSSQTLPQTVHVPQTDEELTPSIRQFDTTSLSRAVEGPARVPVLRPFRELVAGDLTVKCQFIALSSSSSVPNDSKKLGHYQALLVDEGRVSELRSSGAEGNEDVGRELDRSILPSTSSSRSNSTASFDRAFHFPCTTAKLPLPVPLASPQSCAIITGHTHAVRSVAFSPDGTCIASASEDGTIRVWDLKSGEQIIKPLTGHNGAVMCVAFSPDGSCLASCSEDDTVRIYDLAMLHSKRLQRGVVHVMEQCGSSPSLPLTDKIAITPSSDPNSYQPSSCPVACPWSTHQCNVHRPHAPGDVNDVSCISSFHRSDYLDEDWDEGWIKGPEGELILWIPPEYRNYLVYDPLTSLIMASGAISLDLRRFVHGQDWMECYTGRTNSGK</sequence>
<evidence type="ECO:0000256" key="2">
    <source>
        <dbReference type="ARBA" id="ARBA00022737"/>
    </source>
</evidence>
<protein>
    <submittedName>
        <fullName evidence="5">Uncharacterized protein</fullName>
    </submittedName>
</protein>
<proteinExistence type="predicted"/>
<dbReference type="EMBL" id="KB445797">
    <property type="protein sequence ID" value="EMD37018.1"/>
    <property type="molecule type" value="Genomic_DNA"/>
</dbReference>
<keyword evidence="2" id="KW-0677">Repeat</keyword>
<dbReference type="PANTHER" id="PTHR19879">
    <property type="entry name" value="TRANSCRIPTION INITIATION FACTOR TFIID"/>
    <property type="match status" value="1"/>
</dbReference>
<dbReference type="OrthoDB" id="6262491at2759"/>
<evidence type="ECO:0000256" key="3">
    <source>
        <dbReference type="PROSITE-ProRule" id="PRU00221"/>
    </source>
</evidence>
<feature type="region of interest" description="Disordered" evidence="4">
    <location>
        <begin position="115"/>
        <end position="145"/>
    </location>
</feature>
<feature type="repeat" description="WD" evidence="3">
    <location>
        <begin position="176"/>
        <end position="217"/>
    </location>
</feature>
<keyword evidence="6" id="KW-1185">Reference proteome</keyword>
<dbReference type="InterPro" id="IPR001680">
    <property type="entry name" value="WD40_rpt"/>
</dbReference>
<keyword evidence="1 3" id="KW-0853">WD repeat</keyword>
<dbReference type="Gene3D" id="2.130.10.10">
    <property type="entry name" value="YVTN repeat-like/Quinoprotein amine dehydrogenase"/>
    <property type="match status" value="1"/>
</dbReference>
<dbReference type="PANTHER" id="PTHR19879:SF9">
    <property type="entry name" value="TRANSCRIPTION INITIATION FACTOR TFIID SUBUNIT 5"/>
    <property type="match status" value="1"/>
</dbReference>
<feature type="region of interest" description="Disordered" evidence="4">
    <location>
        <begin position="1"/>
        <end position="27"/>
    </location>
</feature>
<dbReference type="PROSITE" id="PS50082">
    <property type="entry name" value="WD_REPEATS_2"/>
    <property type="match status" value="2"/>
</dbReference>
<dbReference type="InterPro" id="IPR015943">
    <property type="entry name" value="WD40/YVTN_repeat-like_dom_sf"/>
</dbReference>
<dbReference type="AlphaFoldDB" id="M2QJ15"/>
<dbReference type="STRING" id="914234.M2QJ15"/>
<organism evidence="5 6">
    <name type="scientific">Ceriporiopsis subvermispora (strain B)</name>
    <name type="common">White-rot fungus</name>
    <name type="synonym">Gelatoporia subvermispora</name>
    <dbReference type="NCBI Taxonomy" id="914234"/>
    <lineage>
        <taxon>Eukaryota</taxon>
        <taxon>Fungi</taxon>
        <taxon>Dikarya</taxon>
        <taxon>Basidiomycota</taxon>
        <taxon>Agaricomycotina</taxon>
        <taxon>Agaricomycetes</taxon>
        <taxon>Polyporales</taxon>
        <taxon>Gelatoporiaceae</taxon>
        <taxon>Gelatoporia</taxon>
    </lineage>
</organism>
<evidence type="ECO:0000256" key="4">
    <source>
        <dbReference type="SAM" id="MobiDB-lite"/>
    </source>
</evidence>
<evidence type="ECO:0000313" key="5">
    <source>
        <dbReference type="EMBL" id="EMD37018.1"/>
    </source>
</evidence>
<dbReference type="SMART" id="SM00320">
    <property type="entry name" value="WD40"/>
    <property type="match status" value="2"/>
</dbReference>
<name>M2QJ15_CERS8</name>
<dbReference type="Pfam" id="PF00400">
    <property type="entry name" value="WD40"/>
    <property type="match status" value="2"/>
</dbReference>
<accession>M2QJ15</accession>
<evidence type="ECO:0000256" key="1">
    <source>
        <dbReference type="ARBA" id="ARBA00022574"/>
    </source>
</evidence>
<feature type="repeat" description="WD" evidence="3">
    <location>
        <begin position="219"/>
        <end position="252"/>
    </location>
</feature>
<gene>
    <name evidence="5" type="ORF">CERSUDRAFT_124012</name>
</gene>
<dbReference type="SUPFAM" id="SSF50978">
    <property type="entry name" value="WD40 repeat-like"/>
    <property type="match status" value="1"/>
</dbReference>
<dbReference type="PROSITE" id="PS00678">
    <property type="entry name" value="WD_REPEATS_1"/>
    <property type="match status" value="1"/>
</dbReference>
<dbReference type="InterPro" id="IPR019775">
    <property type="entry name" value="WD40_repeat_CS"/>
</dbReference>